<evidence type="ECO:0000313" key="8">
    <source>
        <dbReference type="EMBL" id="SHK33325.1"/>
    </source>
</evidence>
<evidence type="ECO:0000256" key="6">
    <source>
        <dbReference type="ARBA" id="ARBA00023136"/>
    </source>
</evidence>
<dbReference type="AlphaFoldDB" id="A0A1H0HNT3"/>
<keyword evidence="7" id="KW-0813">Transport</keyword>
<name>A0A1H0HNT3_9RHOB</name>
<evidence type="ECO:0000256" key="1">
    <source>
        <dbReference type="ARBA" id="ARBA00004162"/>
    </source>
</evidence>
<dbReference type="PANTHER" id="PTHR30558">
    <property type="entry name" value="EXBD MEMBRANE COMPONENT OF PMF-DRIVEN MACROMOLECULE IMPORT SYSTEM"/>
    <property type="match status" value="1"/>
</dbReference>
<keyword evidence="9" id="KW-1185">Reference proteome</keyword>
<comment type="subcellular location">
    <subcellularLocation>
        <location evidence="1">Cell membrane</location>
        <topology evidence="1">Single-pass membrane protein</topology>
    </subcellularLocation>
    <subcellularLocation>
        <location evidence="7">Cell membrane</location>
        <topology evidence="7">Single-pass type II membrane protein</topology>
    </subcellularLocation>
</comment>
<keyword evidence="5" id="KW-1133">Transmembrane helix</keyword>
<sequence length="125" mass="13858">MELAPPRPRRKPSLTPMIDVVFLLLVFFMLASRFGQEMEIDLPLTAASDTPYRGPPRLIDVMPDGVMLNGVPIGIEDLLPELGTMMLSHTDAIILRPRDEADLQRVVEVMESLAAAGYETLVLVE</sequence>
<dbReference type="PANTHER" id="PTHR30558:SF3">
    <property type="entry name" value="BIOPOLYMER TRANSPORT PROTEIN EXBD-RELATED"/>
    <property type="match status" value="1"/>
</dbReference>
<dbReference type="GO" id="GO:0015031">
    <property type="term" value="P:protein transport"/>
    <property type="evidence" value="ECO:0007669"/>
    <property type="project" value="UniProtKB-KW"/>
</dbReference>
<protein>
    <submittedName>
        <fullName evidence="8">Outer membrane transport energization protein ExbD</fullName>
    </submittedName>
</protein>
<proteinExistence type="inferred from homology"/>
<dbReference type="EMBL" id="FQZZ01000004">
    <property type="protein sequence ID" value="SHK33325.1"/>
    <property type="molecule type" value="Genomic_DNA"/>
</dbReference>
<dbReference type="Proteomes" id="UP000324252">
    <property type="component" value="Unassembled WGS sequence"/>
</dbReference>
<comment type="similarity">
    <text evidence="2 7">Belongs to the ExbD/TolR family.</text>
</comment>
<accession>A0A1H0HNT3</accession>
<evidence type="ECO:0000313" key="9">
    <source>
        <dbReference type="Proteomes" id="UP000324252"/>
    </source>
</evidence>
<dbReference type="GO" id="GO:0005886">
    <property type="term" value="C:plasma membrane"/>
    <property type="evidence" value="ECO:0007669"/>
    <property type="project" value="UniProtKB-SubCell"/>
</dbReference>
<organism evidence="8 9">
    <name type="scientific">Lutimaribacter pacificus</name>
    <dbReference type="NCBI Taxonomy" id="391948"/>
    <lineage>
        <taxon>Bacteria</taxon>
        <taxon>Pseudomonadati</taxon>
        <taxon>Pseudomonadota</taxon>
        <taxon>Alphaproteobacteria</taxon>
        <taxon>Rhodobacterales</taxon>
        <taxon>Roseobacteraceae</taxon>
        <taxon>Lutimaribacter</taxon>
    </lineage>
</organism>
<keyword evidence="6" id="KW-0472">Membrane</keyword>
<evidence type="ECO:0000256" key="7">
    <source>
        <dbReference type="RuleBase" id="RU003879"/>
    </source>
</evidence>
<dbReference type="InterPro" id="IPR003400">
    <property type="entry name" value="ExbD"/>
</dbReference>
<dbReference type="Pfam" id="PF02472">
    <property type="entry name" value="ExbD"/>
    <property type="match status" value="1"/>
</dbReference>
<dbReference type="OrthoDB" id="5456447at2"/>
<evidence type="ECO:0000256" key="4">
    <source>
        <dbReference type="ARBA" id="ARBA00022692"/>
    </source>
</evidence>
<keyword evidence="4 7" id="KW-0812">Transmembrane</keyword>
<dbReference type="RefSeq" id="WP_149788264.1">
    <property type="nucleotide sequence ID" value="NZ_FNIO01000004.1"/>
</dbReference>
<evidence type="ECO:0000256" key="2">
    <source>
        <dbReference type="ARBA" id="ARBA00005811"/>
    </source>
</evidence>
<reference evidence="8 9" key="1">
    <citation type="submission" date="2016-11" db="EMBL/GenBank/DDBJ databases">
        <authorList>
            <person name="Varghese N."/>
            <person name="Submissions S."/>
        </authorList>
    </citation>
    <scope>NUCLEOTIDE SEQUENCE [LARGE SCALE GENOMIC DNA]</scope>
    <source>
        <strain evidence="8 9">DSM 29620</strain>
    </source>
</reference>
<keyword evidence="7" id="KW-0653">Protein transport</keyword>
<evidence type="ECO:0000256" key="5">
    <source>
        <dbReference type="ARBA" id="ARBA00022989"/>
    </source>
</evidence>
<keyword evidence="3" id="KW-1003">Cell membrane</keyword>
<gene>
    <name evidence="8" type="ORF">SAMN05444142_104352</name>
</gene>
<evidence type="ECO:0000256" key="3">
    <source>
        <dbReference type="ARBA" id="ARBA00022475"/>
    </source>
</evidence>
<dbReference type="GO" id="GO:0022857">
    <property type="term" value="F:transmembrane transporter activity"/>
    <property type="evidence" value="ECO:0007669"/>
    <property type="project" value="InterPro"/>
</dbReference>